<dbReference type="SUPFAM" id="SSF46689">
    <property type="entry name" value="Homeodomain-like"/>
    <property type="match status" value="1"/>
</dbReference>
<gene>
    <name evidence="6" type="ORF">RM649_26735</name>
</gene>
<reference evidence="7" key="1">
    <citation type="submission" date="2023-07" db="EMBL/GenBank/DDBJ databases">
        <title>30 novel species of actinomycetes from the DSMZ collection.</title>
        <authorList>
            <person name="Nouioui I."/>
        </authorList>
    </citation>
    <scope>NUCLEOTIDE SEQUENCE [LARGE SCALE GENOMIC DNA]</scope>
    <source>
        <strain evidence="7">DSM 41770</strain>
    </source>
</reference>
<evidence type="ECO:0000313" key="6">
    <source>
        <dbReference type="EMBL" id="MDT0431225.1"/>
    </source>
</evidence>
<evidence type="ECO:0000256" key="2">
    <source>
        <dbReference type="ARBA" id="ARBA00023125"/>
    </source>
</evidence>
<evidence type="ECO:0000313" key="7">
    <source>
        <dbReference type="Proteomes" id="UP001183777"/>
    </source>
</evidence>
<dbReference type="EMBL" id="JAVREX010000014">
    <property type="protein sequence ID" value="MDT0431225.1"/>
    <property type="molecule type" value="Genomic_DNA"/>
</dbReference>
<evidence type="ECO:0000259" key="5">
    <source>
        <dbReference type="PROSITE" id="PS50977"/>
    </source>
</evidence>
<name>A0ABU2RQV6_9ACTN</name>
<protein>
    <submittedName>
        <fullName evidence="6">TetR/AcrR family transcriptional regulator</fullName>
    </submittedName>
</protein>
<organism evidence="6 7">
    <name type="scientific">Streptomyces salyersiae</name>
    <dbReference type="NCBI Taxonomy" id="3075530"/>
    <lineage>
        <taxon>Bacteria</taxon>
        <taxon>Bacillati</taxon>
        <taxon>Actinomycetota</taxon>
        <taxon>Actinomycetes</taxon>
        <taxon>Kitasatosporales</taxon>
        <taxon>Streptomycetaceae</taxon>
        <taxon>Streptomyces</taxon>
    </lineage>
</organism>
<keyword evidence="1" id="KW-0805">Transcription regulation</keyword>
<accession>A0ABU2RQV6</accession>
<feature type="DNA-binding region" description="H-T-H motif" evidence="4">
    <location>
        <begin position="41"/>
        <end position="60"/>
    </location>
</feature>
<dbReference type="SUPFAM" id="SSF48498">
    <property type="entry name" value="Tetracyclin repressor-like, C-terminal domain"/>
    <property type="match status" value="1"/>
</dbReference>
<keyword evidence="2 4" id="KW-0238">DNA-binding</keyword>
<feature type="domain" description="HTH tetR-type" evidence="5">
    <location>
        <begin position="18"/>
        <end position="78"/>
    </location>
</feature>
<dbReference type="InterPro" id="IPR004111">
    <property type="entry name" value="Repressor_TetR_C"/>
</dbReference>
<comment type="caution">
    <text evidence="6">The sequence shown here is derived from an EMBL/GenBank/DDBJ whole genome shotgun (WGS) entry which is preliminary data.</text>
</comment>
<evidence type="ECO:0000256" key="3">
    <source>
        <dbReference type="ARBA" id="ARBA00023163"/>
    </source>
</evidence>
<dbReference type="PANTHER" id="PTHR30055:SF151">
    <property type="entry name" value="TRANSCRIPTIONAL REGULATORY PROTEIN"/>
    <property type="match status" value="1"/>
</dbReference>
<keyword evidence="7" id="KW-1185">Reference proteome</keyword>
<dbReference type="InterPro" id="IPR036271">
    <property type="entry name" value="Tet_transcr_reg_TetR-rel_C_sf"/>
</dbReference>
<dbReference type="Pfam" id="PF00440">
    <property type="entry name" value="TetR_N"/>
    <property type="match status" value="1"/>
</dbReference>
<dbReference type="Gene3D" id="1.10.357.10">
    <property type="entry name" value="Tetracycline Repressor, domain 2"/>
    <property type="match status" value="1"/>
</dbReference>
<dbReference type="PROSITE" id="PS50977">
    <property type="entry name" value="HTH_TETR_2"/>
    <property type="match status" value="1"/>
</dbReference>
<dbReference type="PANTHER" id="PTHR30055">
    <property type="entry name" value="HTH-TYPE TRANSCRIPTIONAL REGULATOR RUTR"/>
    <property type="match status" value="1"/>
</dbReference>
<dbReference type="InterPro" id="IPR001647">
    <property type="entry name" value="HTH_TetR"/>
</dbReference>
<evidence type="ECO:0000256" key="4">
    <source>
        <dbReference type="PROSITE-ProRule" id="PRU00335"/>
    </source>
</evidence>
<dbReference type="InterPro" id="IPR050109">
    <property type="entry name" value="HTH-type_TetR-like_transc_reg"/>
</dbReference>
<evidence type="ECO:0000256" key="1">
    <source>
        <dbReference type="ARBA" id="ARBA00023015"/>
    </source>
</evidence>
<dbReference type="Proteomes" id="UP001183777">
    <property type="component" value="Unassembled WGS sequence"/>
</dbReference>
<dbReference type="InterPro" id="IPR009057">
    <property type="entry name" value="Homeodomain-like_sf"/>
</dbReference>
<dbReference type="RefSeq" id="WP_200695669.1">
    <property type="nucleotide sequence ID" value="NZ_JAVREX010000014.1"/>
</dbReference>
<sequence>MAATREPISRRERPAKPALTRRGIVDTAVRIMRSDGLDKVTMRRLAQELDTGPASLYVYVANTAELHGAVLDALLGEVDLAAEEAGAGWREQLVQVLTSYTFVLFEHPRLARSALVAHPGGENYLNLVERVLGLLSRGGVPVGQAAWGVDTLLQYATATAAEHGTREQDPAAQDDWDALTRAVHDADEATHPAIRAHLPALLAGPDESRLTWGFDVLINGIIHTPAPLEG</sequence>
<proteinExistence type="predicted"/>
<keyword evidence="3" id="KW-0804">Transcription</keyword>
<dbReference type="Pfam" id="PF02909">
    <property type="entry name" value="TetR_C_1"/>
    <property type="match status" value="1"/>
</dbReference>